<protein>
    <submittedName>
        <fullName evidence="2">Uncharacterized protein</fullName>
    </submittedName>
</protein>
<feature type="region of interest" description="Disordered" evidence="1">
    <location>
        <begin position="180"/>
        <end position="218"/>
    </location>
</feature>
<name>A0A9P0FN79_BRAAE</name>
<sequence>MTMALKKFLEENPNINEIIQKFSEPGHGQVQEVDNIHSQIDRKFEHLEIYSPLGLLRSLKAEYEKAAKSFKFDEVPYCSVKQLKYKPNEPFHIYYKLDYSDEISQFKAVQITQKTRNSPLNAKLPKISTVPEPTKCLLTEDKVYHLYKLFKFIPEVDRTCLKTFFYEYKDEKNIKKLAKQLEKKEKKDKSEKEKDKIKEKPMKKANKADNKSPKQKKT</sequence>
<reference evidence="2" key="1">
    <citation type="submission" date="2021-12" db="EMBL/GenBank/DDBJ databases">
        <authorList>
            <person name="King R."/>
        </authorList>
    </citation>
    <scope>NUCLEOTIDE SEQUENCE</scope>
</reference>
<organism evidence="2 3">
    <name type="scientific">Brassicogethes aeneus</name>
    <name type="common">Rape pollen beetle</name>
    <name type="synonym">Meligethes aeneus</name>
    <dbReference type="NCBI Taxonomy" id="1431903"/>
    <lineage>
        <taxon>Eukaryota</taxon>
        <taxon>Metazoa</taxon>
        <taxon>Ecdysozoa</taxon>
        <taxon>Arthropoda</taxon>
        <taxon>Hexapoda</taxon>
        <taxon>Insecta</taxon>
        <taxon>Pterygota</taxon>
        <taxon>Neoptera</taxon>
        <taxon>Endopterygota</taxon>
        <taxon>Coleoptera</taxon>
        <taxon>Polyphaga</taxon>
        <taxon>Cucujiformia</taxon>
        <taxon>Nitidulidae</taxon>
        <taxon>Meligethinae</taxon>
        <taxon>Brassicogethes</taxon>
    </lineage>
</organism>
<dbReference type="Proteomes" id="UP001154078">
    <property type="component" value="Chromosome 8"/>
</dbReference>
<proteinExistence type="predicted"/>
<evidence type="ECO:0000256" key="1">
    <source>
        <dbReference type="SAM" id="MobiDB-lite"/>
    </source>
</evidence>
<dbReference type="OrthoDB" id="6750148at2759"/>
<feature type="compositionally biased region" description="Basic and acidic residues" evidence="1">
    <location>
        <begin position="180"/>
        <end position="212"/>
    </location>
</feature>
<dbReference type="AlphaFoldDB" id="A0A9P0FN79"/>
<dbReference type="EMBL" id="OV121139">
    <property type="protein sequence ID" value="CAH0561765.1"/>
    <property type="molecule type" value="Genomic_DNA"/>
</dbReference>
<evidence type="ECO:0000313" key="3">
    <source>
        <dbReference type="Proteomes" id="UP001154078"/>
    </source>
</evidence>
<evidence type="ECO:0000313" key="2">
    <source>
        <dbReference type="EMBL" id="CAH0561765.1"/>
    </source>
</evidence>
<keyword evidence="3" id="KW-1185">Reference proteome</keyword>
<gene>
    <name evidence="2" type="ORF">MELIAE_LOCUS11095</name>
</gene>
<accession>A0A9P0FN79</accession>